<reference evidence="8" key="1">
    <citation type="journal article" date="2019" name="Int. J. Syst. Evol. Microbiol.">
        <title>The Global Catalogue of Microorganisms (GCM) 10K type strain sequencing project: providing services to taxonomists for standard genome sequencing and annotation.</title>
        <authorList>
            <consortium name="The Broad Institute Genomics Platform"/>
            <consortium name="The Broad Institute Genome Sequencing Center for Infectious Disease"/>
            <person name="Wu L."/>
            <person name="Ma J."/>
        </authorList>
    </citation>
    <scope>NUCLEOTIDE SEQUENCE [LARGE SCALE GENOMIC DNA]</scope>
    <source>
        <strain evidence="8">CGMCC 1.10992</strain>
    </source>
</reference>
<dbReference type="Proteomes" id="UP001597380">
    <property type="component" value="Unassembled WGS sequence"/>
</dbReference>
<organism evidence="7 8">
    <name type="scientific">Corallincola platygyrae</name>
    <dbReference type="NCBI Taxonomy" id="1193278"/>
    <lineage>
        <taxon>Bacteria</taxon>
        <taxon>Pseudomonadati</taxon>
        <taxon>Pseudomonadota</taxon>
        <taxon>Gammaproteobacteria</taxon>
        <taxon>Alteromonadales</taxon>
        <taxon>Psychromonadaceae</taxon>
        <taxon>Corallincola</taxon>
    </lineage>
</organism>
<dbReference type="InterPro" id="IPR001254">
    <property type="entry name" value="Trypsin_dom"/>
</dbReference>
<feature type="domain" description="Peptidase S1" evidence="6">
    <location>
        <begin position="39"/>
        <end position="281"/>
    </location>
</feature>
<keyword evidence="3" id="KW-0720">Serine protease</keyword>
<evidence type="ECO:0000256" key="1">
    <source>
        <dbReference type="ARBA" id="ARBA00007664"/>
    </source>
</evidence>
<keyword evidence="3 7" id="KW-0645">Protease</keyword>
<dbReference type="PANTHER" id="PTHR24276:SF98">
    <property type="entry name" value="FI18310P1-RELATED"/>
    <property type="match status" value="1"/>
</dbReference>
<protein>
    <submittedName>
        <fullName evidence="7">Serine protease</fullName>
    </submittedName>
</protein>
<evidence type="ECO:0000259" key="6">
    <source>
        <dbReference type="PROSITE" id="PS50240"/>
    </source>
</evidence>
<dbReference type="PANTHER" id="PTHR24276">
    <property type="entry name" value="POLYSERASE-RELATED"/>
    <property type="match status" value="1"/>
</dbReference>
<gene>
    <name evidence="7" type="ORF">ACFSJ3_15425</name>
</gene>
<evidence type="ECO:0000256" key="4">
    <source>
        <dbReference type="SAM" id="MobiDB-lite"/>
    </source>
</evidence>
<keyword evidence="3" id="KW-0378">Hydrolase</keyword>
<comment type="caution">
    <text evidence="7">The sequence shown here is derived from an EMBL/GenBank/DDBJ whole genome shotgun (WGS) entry which is preliminary data.</text>
</comment>
<dbReference type="Pfam" id="PF00089">
    <property type="entry name" value="Trypsin"/>
    <property type="match status" value="1"/>
</dbReference>
<dbReference type="InterPro" id="IPR033116">
    <property type="entry name" value="TRYPSIN_SER"/>
</dbReference>
<dbReference type="InterPro" id="IPR001314">
    <property type="entry name" value="Peptidase_S1A"/>
</dbReference>
<evidence type="ECO:0000313" key="7">
    <source>
        <dbReference type="EMBL" id="MFD2097388.1"/>
    </source>
</evidence>
<dbReference type="Gene3D" id="2.40.10.10">
    <property type="entry name" value="Trypsin-like serine proteases"/>
    <property type="match status" value="1"/>
</dbReference>
<feature type="chain" id="PRO_5045733297" evidence="5">
    <location>
        <begin position="26"/>
        <end position="578"/>
    </location>
</feature>
<feature type="signal peptide" evidence="5">
    <location>
        <begin position="1"/>
        <end position="25"/>
    </location>
</feature>
<feature type="region of interest" description="Disordered" evidence="4">
    <location>
        <begin position="525"/>
        <end position="550"/>
    </location>
</feature>
<dbReference type="EMBL" id="JBHUHT010000017">
    <property type="protein sequence ID" value="MFD2097388.1"/>
    <property type="molecule type" value="Genomic_DNA"/>
</dbReference>
<proteinExistence type="inferred from homology"/>
<evidence type="ECO:0000313" key="8">
    <source>
        <dbReference type="Proteomes" id="UP001597380"/>
    </source>
</evidence>
<dbReference type="RefSeq" id="WP_345340551.1">
    <property type="nucleotide sequence ID" value="NZ_BAABLI010000015.1"/>
</dbReference>
<evidence type="ECO:0000256" key="2">
    <source>
        <dbReference type="ARBA" id="ARBA00023157"/>
    </source>
</evidence>
<dbReference type="CDD" id="cd00190">
    <property type="entry name" value="Tryp_SPc"/>
    <property type="match status" value="1"/>
</dbReference>
<keyword evidence="5" id="KW-0732">Signal</keyword>
<dbReference type="GO" id="GO:0006508">
    <property type="term" value="P:proteolysis"/>
    <property type="evidence" value="ECO:0007669"/>
    <property type="project" value="UniProtKB-KW"/>
</dbReference>
<accession>A0ABW4XSC9</accession>
<dbReference type="InterPro" id="IPR018114">
    <property type="entry name" value="TRYPSIN_HIS"/>
</dbReference>
<name>A0ABW4XSC9_9GAMM</name>
<dbReference type="Gene3D" id="2.60.40.10">
    <property type="entry name" value="Immunoglobulins"/>
    <property type="match status" value="1"/>
</dbReference>
<dbReference type="PRINTS" id="PR00722">
    <property type="entry name" value="CHYMOTRYPSIN"/>
</dbReference>
<dbReference type="SMART" id="SM00020">
    <property type="entry name" value="Tryp_SPc"/>
    <property type="match status" value="1"/>
</dbReference>
<sequence>MTRVYSKVISALAASSLLVFSSAYAAPDKARSAKPTPKIIDGTLSPQGQWPFMTALVRGDDQISVWNGQFCGGSFIGDRYILTAAHCVIDEAPEDIDVVIGVQDLTSQQAEQSRLPVRAIYLHADYDQVTLQNDIAVLELQASQDLPAVSLATNTDLANLNLGELLTAMGWGNQQPDSSLQPIYPDALFEVELPYVSRYECQDQGGDFAQIGEETICAGYGPNSFRQEDTCQGDSGGPLVAGGASEPVLVGLTSWGDGCGQAYGAYTNVAHFSTWLEKVTSDLRFMPFEQLGYVAQGTYQHSFTLLNDDSVAIDVQSVSVAQRNLSNVVTVSDSCSLASNGGQALAAGEQCEVVVEYTVSVAGESELEVTFETNHPQAGTVNSLVRMSVLIEEATDIGAYVDSALGDWFSSDYPWQVQTTDSTVGNTGLMAGSISDGQESVLAVKVAGTGTLTFDYRVSSEEDYDFFYVYVNESTELTRSGIDSGFRSFSITLDEAETLVQFVYSKDASVSEGADTVYIDNIRFTSDNEQPETPPVDNDDSDVVETSGGGGGGSTGFPLLFLLGFVLLVRNSLVKGAN</sequence>
<dbReference type="InterPro" id="IPR043504">
    <property type="entry name" value="Peptidase_S1_PA_chymotrypsin"/>
</dbReference>
<dbReference type="InterPro" id="IPR050430">
    <property type="entry name" value="Peptidase_S1"/>
</dbReference>
<evidence type="ECO:0000256" key="5">
    <source>
        <dbReference type="SAM" id="SignalP"/>
    </source>
</evidence>
<dbReference type="InterPro" id="IPR013783">
    <property type="entry name" value="Ig-like_fold"/>
</dbReference>
<dbReference type="InterPro" id="IPR009003">
    <property type="entry name" value="Peptidase_S1_PA"/>
</dbReference>
<dbReference type="PROSITE" id="PS50240">
    <property type="entry name" value="TRYPSIN_DOM"/>
    <property type="match status" value="1"/>
</dbReference>
<dbReference type="PROSITE" id="PS00135">
    <property type="entry name" value="TRYPSIN_SER"/>
    <property type="match status" value="1"/>
</dbReference>
<comment type="similarity">
    <text evidence="1">Belongs to the peptidase S1 family.</text>
</comment>
<dbReference type="GO" id="GO:0008233">
    <property type="term" value="F:peptidase activity"/>
    <property type="evidence" value="ECO:0007669"/>
    <property type="project" value="UniProtKB-KW"/>
</dbReference>
<keyword evidence="2" id="KW-1015">Disulfide bond</keyword>
<evidence type="ECO:0000256" key="3">
    <source>
        <dbReference type="RuleBase" id="RU363034"/>
    </source>
</evidence>
<dbReference type="SUPFAM" id="SSF50494">
    <property type="entry name" value="Trypsin-like serine proteases"/>
    <property type="match status" value="1"/>
</dbReference>
<dbReference type="PROSITE" id="PS00134">
    <property type="entry name" value="TRYPSIN_HIS"/>
    <property type="match status" value="1"/>
</dbReference>
<keyword evidence="8" id="KW-1185">Reference proteome</keyword>